<keyword evidence="1" id="KW-0732">Signal</keyword>
<gene>
    <name evidence="2" type="ORF">HNQ65_002303</name>
</gene>
<organism evidence="2 3">
    <name type="scientific">Prosthecobacter vanneervenii</name>
    <dbReference type="NCBI Taxonomy" id="48466"/>
    <lineage>
        <taxon>Bacteria</taxon>
        <taxon>Pseudomonadati</taxon>
        <taxon>Verrucomicrobiota</taxon>
        <taxon>Verrucomicrobiia</taxon>
        <taxon>Verrucomicrobiales</taxon>
        <taxon>Verrucomicrobiaceae</taxon>
        <taxon>Prosthecobacter</taxon>
    </lineage>
</organism>
<reference evidence="2 3" key="1">
    <citation type="submission" date="2020-08" db="EMBL/GenBank/DDBJ databases">
        <title>Genomic Encyclopedia of Type Strains, Phase IV (KMG-IV): sequencing the most valuable type-strain genomes for metagenomic binning, comparative biology and taxonomic classification.</title>
        <authorList>
            <person name="Goeker M."/>
        </authorList>
    </citation>
    <scope>NUCLEOTIDE SEQUENCE [LARGE SCALE GENOMIC DNA]</scope>
    <source>
        <strain evidence="2 3">DSM 12252</strain>
    </source>
</reference>
<dbReference type="Gene3D" id="3.40.50.1110">
    <property type="entry name" value="SGNH hydrolase"/>
    <property type="match status" value="1"/>
</dbReference>
<name>A0A7W8DKC7_9BACT</name>
<dbReference type="GO" id="GO:0016788">
    <property type="term" value="F:hydrolase activity, acting on ester bonds"/>
    <property type="evidence" value="ECO:0007669"/>
    <property type="project" value="UniProtKB-ARBA"/>
</dbReference>
<comment type="caution">
    <text evidence="2">The sequence shown here is derived from an EMBL/GenBank/DDBJ whole genome shotgun (WGS) entry which is preliminary data.</text>
</comment>
<dbReference type="PROSITE" id="PS51257">
    <property type="entry name" value="PROKAR_LIPOPROTEIN"/>
    <property type="match status" value="1"/>
</dbReference>
<evidence type="ECO:0008006" key="4">
    <source>
        <dbReference type="Google" id="ProtNLM"/>
    </source>
</evidence>
<protein>
    <recommendedName>
        <fullName evidence="4">SGNH/GDSL hydrolase family protein</fullName>
    </recommendedName>
</protein>
<dbReference type="RefSeq" id="WP_184339633.1">
    <property type="nucleotide sequence ID" value="NZ_JACHIG010000004.1"/>
</dbReference>
<dbReference type="AlphaFoldDB" id="A0A7W8DKC7"/>
<keyword evidence="3" id="KW-1185">Reference proteome</keyword>
<dbReference type="EMBL" id="JACHIG010000004">
    <property type="protein sequence ID" value="MBB5032721.1"/>
    <property type="molecule type" value="Genomic_DNA"/>
</dbReference>
<dbReference type="Proteomes" id="UP000590740">
    <property type="component" value="Unassembled WGS sequence"/>
</dbReference>
<dbReference type="InterPro" id="IPR036514">
    <property type="entry name" value="SGNH_hydro_sf"/>
</dbReference>
<sequence>MKPPAPLRLLLLSAFVVFACSLRAAEEGPPHVRILFFGNSYTAFNRMPGMVGELMSSSGMLSPHIGSSVHGNYTLEQHAHNEEGLALLKKGADDGKPWDVVVVQEQSIISAAAAVEADSRSLMESGFSKLVKLAREANPSVLIVDFQVWPRHEKLWKEQSKEARLTGASQAEARVNIHLANVRVMKAALEKNPGAQILISPVGDFWWLVHDQYPALSLYAEDGTHADMLGTLLGAYVIAGSIGGREVIEHATWMPPDCPSMQVLRLKKVVLDHPELFKNAGK</sequence>
<evidence type="ECO:0000313" key="2">
    <source>
        <dbReference type="EMBL" id="MBB5032721.1"/>
    </source>
</evidence>
<proteinExistence type="predicted"/>
<evidence type="ECO:0000256" key="1">
    <source>
        <dbReference type="SAM" id="SignalP"/>
    </source>
</evidence>
<evidence type="ECO:0000313" key="3">
    <source>
        <dbReference type="Proteomes" id="UP000590740"/>
    </source>
</evidence>
<accession>A0A7W8DKC7</accession>
<dbReference type="SUPFAM" id="SSF52266">
    <property type="entry name" value="SGNH hydrolase"/>
    <property type="match status" value="1"/>
</dbReference>
<feature type="chain" id="PRO_5030560885" description="SGNH/GDSL hydrolase family protein" evidence="1">
    <location>
        <begin position="25"/>
        <end position="282"/>
    </location>
</feature>
<feature type="signal peptide" evidence="1">
    <location>
        <begin position="1"/>
        <end position="24"/>
    </location>
</feature>